<sequence length="255" mass="28103">MTTSTISDLTVTPARYAYPEAAQARRALRRDGAVVVTGLPVTADALAVAAAYLYGSDLRQLFPYRERTSRDGGPVHLHADSFDVVVQAGGVPVRRRDPDEDAVLIQCVRPSATGGESFIADAYRFVDQLSATDPALVDFLTGTDVDLYGEWATMRGVPATPRVGRHVEYTRAGRRIVRRNDGAAPLPRDPAEDYIVAALDRFRATVRSVEPELRRFTLEPGDILVLDNYRCWHGRDPHPGERTVRILTMRTADAA</sequence>
<keyword evidence="5" id="KW-0472">Membrane</keyword>
<keyword evidence="5" id="KW-0812">Transmembrane</keyword>
<keyword evidence="3" id="KW-0408">Iron</keyword>
<keyword evidence="5" id="KW-1133">Transmembrane helix</keyword>
<dbReference type="GO" id="GO:0051213">
    <property type="term" value="F:dioxygenase activity"/>
    <property type="evidence" value="ECO:0007669"/>
    <property type="project" value="UniProtKB-KW"/>
</dbReference>
<dbReference type="Proteomes" id="UP000662857">
    <property type="component" value="Chromosome"/>
</dbReference>
<dbReference type="SUPFAM" id="SSF51197">
    <property type="entry name" value="Clavaminate synthase-like"/>
    <property type="match status" value="1"/>
</dbReference>
<evidence type="ECO:0000259" key="6">
    <source>
        <dbReference type="Pfam" id="PF02668"/>
    </source>
</evidence>
<gene>
    <name evidence="7" type="ORF">JQS43_23480</name>
</gene>
<evidence type="ECO:0000256" key="5">
    <source>
        <dbReference type="SAM" id="Phobius"/>
    </source>
</evidence>
<dbReference type="RefSeq" id="WP_239676549.1">
    <property type="nucleotide sequence ID" value="NZ_CP070499.1"/>
</dbReference>
<name>A0A895YKP9_9ACTN</name>
<dbReference type="KEGG" id="nhy:JQS43_23480"/>
<dbReference type="InterPro" id="IPR050411">
    <property type="entry name" value="AlphaKG_dependent_hydroxylases"/>
</dbReference>
<protein>
    <submittedName>
        <fullName evidence="7">TauD/TfdA family dioxygenase</fullName>
    </submittedName>
</protein>
<evidence type="ECO:0000313" key="8">
    <source>
        <dbReference type="Proteomes" id="UP000662857"/>
    </source>
</evidence>
<dbReference type="Pfam" id="PF02668">
    <property type="entry name" value="TauD"/>
    <property type="match status" value="1"/>
</dbReference>
<feature type="transmembrane region" description="Helical" evidence="5">
    <location>
        <begin position="33"/>
        <end position="55"/>
    </location>
</feature>
<comment type="cofactor">
    <cofactor evidence="1">
        <name>Fe(2+)</name>
        <dbReference type="ChEBI" id="CHEBI:29033"/>
    </cofactor>
</comment>
<proteinExistence type="predicted"/>
<keyword evidence="4" id="KW-0045">Antibiotic biosynthesis</keyword>
<evidence type="ECO:0000256" key="2">
    <source>
        <dbReference type="ARBA" id="ARBA00023002"/>
    </source>
</evidence>
<evidence type="ECO:0000256" key="4">
    <source>
        <dbReference type="ARBA" id="ARBA00023194"/>
    </source>
</evidence>
<dbReference type="EMBL" id="CP070499">
    <property type="protein sequence ID" value="QSB14418.1"/>
    <property type="molecule type" value="Genomic_DNA"/>
</dbReference>
<dbReference type="PANTHER" id="PTHR10696:SF56">
    <property type="entry name" value="TAUD_TFDA-LIKE DOMAIN-CONTAINING PROTEIN"/>
    <property type="match status" value="1"/>
</dbReference>
<keyword evidence="2" id="KW-0560">Oxidoreductase</keyword>
<reference evidence="7" key="1">
    <citation type="submission" date="2021-02" db="EMBL/GenBank/DDBJ databases">
        <title>Natrosporangium hydrolyticum gen. nov., sp. nov, a haloalkaliphilic actinobacterium from a soda solonchak soil.</title>
        <authorList>
            <person name="Sorokin D.Y."/>
            <person name="Khijniak T.V."/>
            <person name="Zakharycheva A.P."/>
            <person name="Boueva O.V."/>
            <person name="Ariskina E.V."/>
            <person name="Hahnke R.L."/>
            <person name="Bunk B."/>
            <person name="Sproer C."/>
            <person name="Schumann P."/>
            <person name="Evtushenko L.I."/>
            <person name="Kublanov I.V."/>
        </authorList>
    </citation>
    <scope>NUCLEOTIDE SEQUENCE</scope>
    <source>
        <strain evidence="7">DSM 106523</strain>
    </source>
</reference>
<evidence type="ECO:0000256" key="3">
    <source>
        <dbReference type="ARBA" id="ARBA00023004"/>
    </source>
</evidence>
<feature type="domain" description="TauD/TfdA-like" evidence="6">
    <location>
        <begin position="20"/>
        <end position="244"/>
    </location>
</feature>
<dbReference type="PANTHER" id="PTHR10696">
    <property type="entry name" value="GAMMA-BUTYROBETAINE HYDROXYLASE-RELATED"/>
    <property type="match status" value="1"/>
</dbReference>
<evidence type="ECO:0000256" key="1">
    <source>
        <dbReference type="ARBA" id="ARBA00001954"/>
    </source>
</evidence>
<dbReference type="GO" id="GO:0017000">
    <property type="term" value="P:antibiotic biosynthetic process"/>
    <property type="evidence" value="ECO:0007669"/>
    <property type="project" value="UniProtKB-KW"/>
</dbReference>
<keyword evidence="8" id="KW-1185">Reference proteome</keyword>
<keyword evidence="7" id="KW-0223">Dioxygenase</keyword>
<dbReference type="Gene3D" id="3.60.130.10">
    <property type="entry name" value="Clavaminate synthase-like"/>
    <property type="match status" value="1"/>
</dbReference>
<accession>A0A895YKP9</accession>
<dbReference type="InterPro" id="IPR003819">
    <property type="entry name" value="TauD/TfdA-like"/>
</dbReference>
<dbReference type="AlphaFoldDB" id="A0A895YKP9"/>
<organism evidence="7 8">
    <name type="scientific">Natronosporangium hydrolyticum</name>
    <dbReference type="NCBI Taxonomy" id="2811111"/>
    <lineage>
        <taxon>Bacteria</taxon>
        <taxon>Bacillati</taxon>
        <taxon>Actinomycetota</taxon>
        <taxon>Actinomycetes</taxon>
        <taxon>Micromonosporales</taxon>
        <taxon>Micromonosporaceae</taxon>
        <taxon>Natronosporangium</taxon>
    </lineage>
</organism>
<dbReference type="InterPro" id="IPR042098">
    <property type="entry name" value="TauD-like_sf"/>
</dbReference>
<evidence type="ECO:0000313" key="7">
    <source>
        <dbReference type="EMBL" id="QSB14418.1"/>
    </source>
</evidence>